<accession>A0ABP1CLG2</accession>
<feature type="region of interest" description="Disordered" evidence="2">
    <location>
        <begin position="962"/>
        <end position="992"/>
    </location>
</feature>
<feature type="compositionally biased region" description="Low complexity" evidence="2">
    <location>
        <begin position="133"/>
        <end position="179"/>
    </location>
</feature>
<keyword evidence="4" id="KW-1185">Reference proteome</keyword>
<feature type="compositionally biased region" description="Low complexity" evidence="2">
    <location>
        <begin position="260"/>
        <end position="276"/>
    </location>
</feature>
<feature type="compositionally biased region" description="Basic and acidic residues" evidence="2">
    <location>
        <begin position="1"/>
        <end position="19"/>
    </location>
</feature>
<feature type="compositionally biased region" description="Polar residues" evidence="2">
    <location>
        <begin position="983"/>
        <end position="992"/>
    </location>
</feature>
<evidence type="ECO:0008006" key="5">
    <source>
        <dbReference type="Google" id="ProtNLM"/>
    </source>
</evidence>
<feature type="region of interest" description="Disordered" evidence="2">
    <location>
        <begin position="884"/>
        <end position="903"/>
    </location>
</feature>
<feature type="compositionally biased region" description="Low complexity" evidence="2">
    <location>
        <begin position="231"/>
        <end position="248"/>
    </location>
</feature>
<protein>
    <recommendedName>
        <fullName evidence="5">M protein repeat protein</fullName>
    </recommendedName>
</protein>
<feature type="region of interest" description="Disordered" evidence="2">
    <location>
        <begin position="1"/>
        <end position="297"/>
    </location>
</feature>
<dbReference type="PANTHER" id="PTHR43941:SF1">
    <property type="entry name" value="STRUCTURAL MAINTENANCE OF CHROMOSOMES PROTEIN 2"/>
    <property type="match status" value="1"/>
</dbReference>
<reference evidence="4" key="1">
    <citation type="submission" date="2024-04" db="EMBL/GenBank/DDBJ databases">
        <authorList>
            <person name="Shaw F."/>
            <person name="Minotto A."/>
        </authorList>
    </citation>
    <scope>NUCLEOTIDE SEQUENCE [LARGE SCALE GENOMIC DNA]</scope>
</reference>
<gene>
    <name evidence="3" type="ORF">GFSPODELE1_LOCUS782</name>
</gene>
<dbReference type="PANTHER" id="PTHR43941">
    <property type="entry name" value="STRUCTURAL MAINTENANCE OF CHROMOSOMES PROTEIN 2"/>
    <property type="match status" value="1"/>
</dbReference>
<dbReference type="Gene3D" id="1.10.287.1490">
    <property type="match status" value="1"/>
</dbReference>
<feature type="coiled-coil region" evidence="1">
    <location>
        <begin position="306"/>
        <end position="813"/>
    </location>
</feature>
<dbReference type="Proteomes" id="UP001497453">
    <property type="component" value="Chromosome 1"/>
</dbReference>
<feature type="compositionally biased region" description="Basic and acidic residues" evidence="2">
    <location>
        <begin position="30"/>
        <end position="40"/>
    </location>
</feature>
<sequence>MADVEEQHPVAGVEEHDSIPEEPETTLSDSHLEPEQHEASDEIEATPVDVAADNEVHVPAADSEPAEAGVPGAAEIVDAAPSAAPEPEAKQAVPASPSKLKAKTSISTKPPGKAVAGTTVKKVLSSGTFGSGAPKTTPATTKVAASSSTATKPVSATSALRKTSSAAPTSAARSTMPPSRQTSTGVSGSVPTASRRASLAPKAPTPAAPTRTATTAARQNSVVSPPTRPDSAASLKSSSSARPRASVSEGVKRAPPPPRASLANATTNRAASASSAKPPTRATGSITSIKEVRDDSKVVTELQNKLTEATSSLASKTDAAEALEAEVDTLKASLESLRAEVEAKQSATQELETAKASAESQLAELQQKLQALLAERDSDDSVLKDIREELEAAKSANASQTELIESLRSQISTLESEVQAAKDNLDVLRASSEASSTAVAAAAVEHDALLKAQADLQAIRAEVERVNLEHSKTLAEAEEKIKALESQATQAAAFEAQVAQLKAENEEKATKVSELEIEVLEMKEEQEAMEDGRSKTLSRIQSLEEELAKAQAAVLEATEAAKAKEVELSAAAEATAQSHTQEVEHLQQQLASLTQQLQEARIAHDSVLASLKSMETQLETQADEHRHQLQELEQRHQSKQDELSEEIKRITTELESQESKYNAKVDEVKAQHEELLKEAFERAKGEAGSIHSQDLQALRAESQATMEQLRNAHQTTIENLKAEHESTLRSQVASLEKQFANQKLELKATQDDLAKSKAAHNSVAQELQSAKAQLDSARQLVESMDKGDKDETIAQLSKDLSNLREDHAALEDMFTATKESLREITNNHATELQEAAKGRAEEVTKIRAAHEAETAALKNEKAELATRLSDLEGELATVKASITTDPLQSPKGNGTAHARTSSVTKEELQKLHEAHNLKLYDLQAEHEHAMRAMREEVETVLGQAEKLNQELARKTMEIQYLEQDQDESQDQITRYTEGRPGTSHRTTQGQRTSKVIKNIQDLSPCRCLMDSALLPAGFHISQTTHTLDSPIPEIICCCLSSTMHPVPLLTYCS</sequence>
<feature type="compositionally biased region" description="Low complexity" evidence="2">
    <location>
        <begin position="208"/>
        <end position="218"/>
    </location>
</feature>
<feature type="coiled-coil region" evidence="1">
    <location>
        <begin position="840"/>
        <end position="881"/>
    </location>
</feature>
<evidence type="ECO:0000313" key="4">
    <source>
        <dbReference type="Proteomes" id="UP001497453"/>
    </source>
</evidence>
<feature type="compositionally biased region" description="Low complexity" evidence="2">
    <location>
        <begin position="66"/>
        <end position="86"/>
    </location>
</feature>
<evidence type="ECO:0000256" key="1">
    <source>
        <dbReference type="SAM" id="Coils"/>
    </source>
</evidence>
<evidence type="ECO:0000256" key="2">
    <source>
        <dbReference type="SAM" id="MobiDB-lite"/>
    </source>
</evidence>
<name>A0ABP1CLG2_9APHY</name>
<feature type="compositionally biased region" description="Polar residues" evidence="2">
    <location>
        <begin position="180"/>
        <end position="192"/>
    </location>
</feature>
<proteinExistence type="predicted"/>
<keyword evidence="1" id="KW-0175">Coiled coil</keyword>
<evidence type="ECO:0000313" key="3">
    <source>
        <dbReference type="EMBL" id="CAL1695512.1"/>
    </source>
</evidence>
<organism evidence="3 4">
    <name type="scientific">Somion occarium</name>
    <dbReference type="NCBI Taxonomy" id="3059160"/>
    <lineage>
        <taxon>Eukaryota</taxon>
        <taxon>Fungi</taxon>
        <taxon>Dikarya</taxon>
        <taxon>Basidiomycota</taxon>
        <taxon>Agaricomycotina</taxon>
        <taxon>Agaricomycetes</taxon>
        <taxon>Polyporales</taxon>
        <taxon>Cerrenaceae</taxon>
        <taxon>Somion</taxon>
    </lineage>
</organism>
<dbReference type="EMBL" id="OZ037944">
    <property type="protein sequence ID" value="CAL1695512.1"/>
    <property type="molecule type" value="Genomic_DNA"/>
</dbReference>